<evidence type="ECO:0000256" key="5">
    <source>
        <dbReference type="SAM" id="SignalP"/>
    </source>
</evidence>
<dbReference type="CDD" id="cd02248">
    <property type="entry name" value="Peptidase_C1A"/>
    <property type="match status" value="1"/>
</dbReference>
<evidence type="ECO:0000259" key="6">
    <source>
        <dbReference type="SMART" id="SM00645"/>
    </source>
</evidence>
<feature type="signal peptide" evidence="5">
    <location>
        <begin position="1"/>
        <end position="17"/>
    </location>
</feature>
<dbReference type="InterPro" id="IPR025660">
    <property type="entry name" value="Pept_his_AS"/>
</dbReference>
<dbReference type="InterPro" id="IPR000668">
    <property type="entry name" value="Peptidase_C1A_C"/>
</dbReference>
<dbReference type="EnsemblPlants" id="Kaladp0098s0266.1.v1.1">
    <property type="protein sequence ID" value="Kaladp0098s0266.1.v1.1"/>
    <property type="gene ID" value="Kaladp0098s0266.v1.1"/>
</dbReference>
<dbReference type="Pfam" id="PF08246">
    <property type="entry name" value="Inhibitor_I29"/>
    <property type="match status" value="1"/>
</dbReference>
<dbReference type="FunFam" id="3.90.70.10:FF:000204">
    <property type="entry name" value="Papain"/>
    <property type="match status" value="1"/>
</dbReference>
<dbReference type="SMART" id="SM00848">
    <property type="entry name" value="Inhibitor_I29"/>
    <property type="match status" value="1"/>
</dbReference>
<protein>
    <submittedName>
        <fullName evidence="8">Uncharacterized protein</fullName>
    </submittedName>
</protein>
<dbReference type="AlphaFoldDB" id="A0A7N0V5U8"/>
<dbReference type="PROSITE" id="PS00639">
    <property type="entry name" value="THIOL_PROTEASE_HIS"/>
    <property type="match status" value="1"/>
</dbReference>
<evidence type="ECO:0000256" key="2">
    <source>
        <dbReference type="ARBA" id="ARBA00022807"/>
    </source>
</evidence>
<dbReference type="Proteomes" id="UP000594263">
    <property type="component" value="Unplaced"/>
</dbReference>
<evidence type="ECO:0000256" key="1">
    <source>
        <dbReference type="ARBA" id="ARBA00008455"/>
    </source>
</evidence>
<dbReference type="GO" id="GO:0006508">
    <property type="term" value="P:proteolysis"/>
    <property type="evidence" value="ECO:0007669"/>
    <property type="project" value="InterPro"/>
</dbReference>
<evidence type="ECO:0000256" key="4">
    <source>
        <dbReference type="ARBA" id="ARBA00023157"/>
    </source>
</evidence>
<name>A0A7N0V5U8_KALFE</name>
<dbReference type="InterPro" id="IPR013201">
    <property type="entry name" value="Prot_inhib_I29"/>
</dbReference>
<dbReference type="InterPro" id="IPR013128">
    <property type="entry name" value="Peptidase_C1A"/>
</dbReference>
<dbReference type="PANTHER" id="PTHR12411">
    <property type="entry name" value="CYSTEINE PROTEASE FAMILY C1-RELATED"/>
    <property type="match status" value="1"/>
</dbReference>
<keyword evidence="2" id="KW-0378">Hydrolase</keyword>
<dbReference type="Gene3D" id="3.90.70.10">
    <property type="entry name" value="Cysteine proteinases"/>
    <property type="match status" value="1"/>
</dbReference>
<dbReference type="InterPro" id="IPR038765">
    <property type="entry name" value="Papain-like_cys_pep_sf"/>
</dbReference>
<proteinExistence type="inferred from homology"/>
<feature type="domain" description="Peptidase C1A papain C-terminal" evidence="6">
    <location>
        <begin position="116"/>
        <end position="333"/>
    </location>
</feature>
<reference evidence="8" key="1">
    <citation type="submission" date="2021-01" db="UniProtKB">
        <authorList>
            <consortium name="EnsemblPlants"/>
        </authorList>
    </citation>
    <scope>IDENTIFICATION</scope>
</reference>
<comment type="similarity">
    <text evidence="1">Belongs to the peptidase C1 family.</text>
</comment>
<dbReference type="PRINTS" id="PR00705">
    <property type="entry name" value="PAPAIN"/>
</dbReference>
<dbReference type="GO" id="GO:0008234">
    <property type="term" value="F:cysteine-type peptidase activity"/>
    <property type="evidence" value="ECO:0007669"/>
    <property type="project" value="UniProtKB-KW"/>
</dbReference>
<sequence>MILIVVLLFSWGVQVKSRTSFSQSMIDRHRSWMVEYNKAYPNETERVKRLQIFQENVKYIDAFNAAGDKPFKLGVNQFTDLTNEERIKRYTGYNPPPRWKASARQLSHENVNIDNMPETWDWREVGAVTPVKNQNCGDCWLYSGVAEVESLHYIKTKNLVVLSEQEILDCDDLPGKGGCQGGWEQEVYEYVRHYSLTTEQDYPNKDKEGTCDKSKKLRNRVAHVSEFVNMPAYISDKDLMKAVLQQPVAVGVDVTSREFGSYKSGVFTGNCTFKLNHAMNIVGFGKVNRELKYWIVRNSWGKGWGDGGYIKLQRGIGLKEGLCGINLTPNYPVA</sequence>
<keyword evidence="2" id="KW-0645">Protease</keyword>
<dbReference type="InterPro" id="IPR039417">
    <property type="entry name" value="Peptidase_C1A_papain-like"/>
</dbReference>
<keyword evidence="2" id="KW-0788">Thiol protease</keyword>
<dbReference type="InterPro" id="IPR025661">
    <property type="entry name" value="Pept_asp_AS"/>
</dbReference>
<keyword evidence="9" id="KW-1185">Reference proteome</keyword>
<keyword evidence="3" id="KW-0865">Zymogen</keyword>
<dbReference type="SUPFAM" id="SSF54001">
    <property type="entry name" value="Cysteine proteinases"/>
    <property type="match status" value="1"/>
</dbReference>
<feature type="chain" id="PRO_5029902638" evidence="5">
    <location>
        <begin position="18"/>
        <end position="334"/>
    </location>
</feature>
<dbReference type="PROSITE" id="PS00640">
    <property type="entry name" value="THIOL_PROTEASE_ASN"/>
    <property type="match status" value="1"/>
</dbReference>
<dbReference type="Pfam" id="PF00112">
    <property type="entry name" value="Peptidase_C1"/>
    <property type="match status" value="1"/>
</dbReference>
<dbReference type="Gramene" id="Kaladp0098s0266.1.v1.1">
    <property type="protein sequence ID" value="Kaladp0098s0266.1.v1.1"/>
    <property type="gene ID" value="Kaladp0098s0266.v1.1"/>
</dbReference>
<dbReference type="OMA" id="SSAIGEX"/>
<dbReference type="SMART" id="SM00645">
    <property type="entry name" value="Pept_C1"/>
    <property type="match status" value="1"/>
</dbReference>
<feature type="domain" description="Cathepsin propeptide inhibitor" evidence="7">
    <location>
        <begin position="29"/>
        <end position="86"/>
    </location>
</feature>
<evidence type="ECO:0000313" key="9">
    <source>
        <dbReference type="Proteomes" id="UP000594263"/>
    </source>
</evidence>
<keyword evidence="5" id="KW-0732">Signal</keyword>
<accession>A0A7N0V5U8</accession>
<organism evidence="8 9">
    <name type="scientific">Kalanchoe fedtschenkoi</name>
    <name type="common">Lavender scallops</name>
    <name type="synonym">South American air plant</name>
    <dbReference type="NCBI Taxonomy" id="63787"/>
    <lineage>
        <taxon>Eukaryota</taxon>
        <taxon>Viridiplantae</taxon>
        <taxon>Streptophyta</taxon>
        <taxon>Embryophyta</taxon>
        <taxon>Tracheophyta</taxon>
        <taxon>Spermatophyta</taxon>
        <taxon>Magnoliopsida</taxon>
        <taxon>eudicotyledons</taxon>
        <taxon>Gunneridae</taxon>
        <taxon>Pentapetalae</taxon>
        <taxon>Saxifragales</taxon>
        <taxon>Crassulaceae</taxon>
        <taxon>Kalanchoe</taxon>
    </lineage>
</organism>
<evidence type="ECO:0000259" key="7">
    <source>
        <dbReference type="SMART" id="SM00848"/>
    </source>
</evidence>
<evidence type="ECO:0000256" key="3">
    <source>
        <dbReference type="ARBA" id="ARBA00023145"/>
    </source>
</evidence>
<keyword evidence="4" id="KW-1015">Disulfide bond</keyword>
<evidence type="ECO:0000313" key="8">
    <source>
        <dbReference type="EnsemblPlants" id="Kaladp0098s0266.1.v1.1"/>
    </source>
</evidence>